<evidence type="ECO:0000256" key="1">
    <source>
        <dbReference type="SAM" id="MobiDB-lite"/>
    </source>
</evidence>
<feature type="region of interest" description="Disordered" evidence="1">
    <location>
        <begin position="45"/>
        <end position="93"/>
    </location>
</feature>
<accession>A0A919T6F0</accession>
<dbReference type="EMBL" id="BOQN01000003">
    <property type="protein sequence ID" value="GIM88436.1"/>
    <property type="molecule type" value="Genomic_DNA"/>
</dbReference>
<dbReference type="Gene3D" id="3.50.30.50">
    <property type="entry name" value="Putative cyclase"/>
    <property type="match status" value="1"/>
</dbReference>
<gene>
    <name evidence="2" type="ORF">Ato02nite_002290</name>
</gene>
<dbReference type="GO" id="GO:0004061">
    <property type="term" value="F:arylformamidase activity"/>
    <property type="evidence" value="ECO:0007669"/>
    <property type="project" value="InterPro"/>
</dbReference>
<dbReference type="Proteomes" id="UP000677082">
    <property type="component" value="Unassembled WGS sequence"/>
</dbReference>
<evidence type="ECO:0000313" key="2">
    <source>
        <dbReference type="EMBL" id="GIM88436.1"/>
    </source>
</evidence>
<sequence>MKRELLVSLSHVNDPATTTVYPGDPPFELETVATIEKDGYCTRYVRQGEDTGTHRGPPGTSTRGLSRPAGDCRSRPGGRGRTASPSRWARRRR</sequence>
<proteinExistence type="predicted"/>
<dbReference type="InterPro" id="IPR037175">
    <property type="entry name" value="KFase_sf"/>
</dbReference>
<reference evidence="2 3" key="1">
    <citation type="submission" date="2021-03" db="EMBL/GenBank/DDBJ databases">
        <title>Whole genome shotgun sequence of Actinoplanes toevensis NBRC 105298.</title>
        <authorList>
            <person name="Komaki H."/>
            <person name="Tamura T."/>
        </authorList>
    </citation>
    <scope>NUCLEOTIDE SEQUENCE [LARGE SCALE GENOMIC DNA]</scope>
    <source>
        <strain evidence="2 3">NBRC 105298</strain>
    </source>
</reference>
<evidence type="ECO:0000313" key="3">
    <source>
        <dbReference type="Proteomes" id="UP000677082"/>
    </source>
</evidence>
<protein>
    <submittedName>
        <fullName evidence="2">Uncharacterized protein</fullName>
    </submittedName>
</protein>
<dbReference type="GO" id="GO:0019441">
    <property type="term" value="P:L-tryptophan catabolic process to kynurenine"/>
    <property type="evidence" value="ECO:0007669"/>
    <property type="project" value="InterPro"/>
</dbReference>
<dbReference type="SUPFAM" id="SSF102198">
    <property type="entry name" value="Putative cyclase"/>
    <property type="match status" value="1"/>
</dbReference>
<name>A0A919T6F0_9ACTN</name>
<organism evidence="2 3">
    <name type="scientific">Paractinoplanes toevensis</name>
    <dbReference type="NCBI Taxonomy" id="571911"/>
    <lineage>
        <taxon>Bacteria</taxon>
        <taxon>Bacillati</taxon>
        <taxon>Actinomycetota</taxon>
        <taxon>Actinomycetes</taxon>
        <taxon>Micromonosporales</taxon>
        <taxon>Micromonosporaceae</taxon>
        <taxon>Paractinoplanes</taxon>
    </lineage>
</organism>
<keyword evidence="3" id="KW-1185">Reference proteome</keyword>
<comment type="caution">
    <text evidence="2">The sequence shown here is derived from an EMBL/GenBank/DDBJ whole genome shotgun (WGS) entry which is preliminary data.</text>
</comment>
<dbReference type="AlphaFoldDB" id="A0A919T6F0"/>